<dbReference type="EMBL" id="JBEZFP010000016">
    <property type="protein sequence ID" value="MEU8133643.1"/>
    <property type="molecule type" value="Genomic_DNA"/>
</dbReference>
<evidence type="ECO:0000256" key="1">
    <source>
        <dbReference type="ARBA" id="ARBA00023015"/>
    </source>
</evidence>
<dbReference type="InterPro" id="IPR050204">
    <property type="entry name" value="AraC_XylS_family_regulators"/>
</dbReference>
<sequence length="294" mass="32644">MRRSFPSDTQWWTDPALGVIGASGVDVTAESLRPSPQFAHVVDRFWVTRWAVRPGALNATVVSLRFPEPNVVLHGNRLIFHGILRNRHTTPVAGSGAFYGAALRPGAAVGLIGGDAAEHTDSVRLLAQTDWGLRAHRLDTDLRAAVRDGLPAFKAAFERNLRGHRVCADSRDRDRIGAMIDRIRNDGTINRVTHLTDEFHLSIRTVQRLFLHQLGVNPKWLLRRSRIHHAAARLERNAPDKWSELAAEFGYFDDSHFARDFADTLGVTPYTFARAAAPLPKCPPSAEHGPKRAA</sequence>
<keyword evidence="1" id="KW-0805">Transcription regulation</keyword>
<gene>
    <name evidence="5" type="ORF">AB0C36_09060</name>
</gene>
<keyword evidence="2" id="KW-0238">DNA-binding</keyword>
<evidence type="ECO:0000256" key="3">
    <source>
        <dbReference type="ARBA" id="ARBA00023163"/>
    </source>
</evidence>
<dbReference type="InterPro" id="IPR009057">
    <property type="entry name" value="Homeodomain-like_sf"/>
</dbReference>
<dbReference type="Pfam" id="PF20240">
    <property type="entry name" value="DUF6597"/>
    <property type="match status" value="1"/>
</dbReference>
<comment type="caution">
    <text evidence="5">The sequence shown here is derived from an EMBL/GenBank/DDBJ whole genome shotgun (WGS) entry which is preliminary data.</text>
</comment>
<dbReference type="PROSITE" id="PS01124">
    <property type="entry name" value="HTH_ARAC_FAMILY_2"/>
    <property type="match status" value="1"/>
</dbReference>
<name>A0ABV3DD26_9ACTN</name>
<proteinExistence type="predicted"/>
<dbReference type="InterPro" id="IPR018060">
    <property type="entry name" value="HTH_AraC"/>
</dbReference>
<accession>A0ABV3DD26</accession>
<dbReference type="PANTHER" id="PTHR46796">
    <property type="entry name" value="HTH-TYPE TRANSCRIPTIONAL ACTIVATOR RHAS-RELATED"/>
    <property type="match status" value="1"/>
</dbReference>
<dbReference type="Proteomes" id="UP001551482">
    <property type="component" value="Unassembled WGS sequence"/>
</dbReference>
<organism evidence="5 6">
    <name type="scientific">Streptodolium elevatio</name>
    <dbReference type="NCBI Taxonomy" id="3157996"/>
    <lineage>
        <taxon>Bacteria</taxon>
        <taxon>Bacillati</taxon>
        <taxon>Actinomycetota</taxon>
        <taxon>Actinomycetes</taxon>
        <taxon>Kitasatosporales</taxon>
        <taxon>Streptomycetaceae</taxon>
        <taxon>Streptodolium</taxon>
    </lineage>
</organism>
<dbReference type="RefSeq" id="WP_358351469.1">
    <property type="nucleotide sequence ID" value="NZ_JBEZFP010000016.1"/>
</dbReference>
<keyword evidence="6" id="KW-1185">Reference proteome</keyword>
<dbReference type="Pfam" id="PF12833">
    <property type="entry name" value="HTH_18"/>
    <property type="match status" value="1"/>
</dbReference>
<dbReference type="InterPro" id="IPR046532">
    <property type="entry name" value="DUF6597"/>
</dbReference>
<protein>
    <submittedName>
        <fullName evidence="5">Helix-turn-helix domain-containing protein</fullName>
    </submittedName>
</protein>
<evidence type="ECO:0000256" key="2">
    <source>
        <dbReference type="ARBA" id="ARBA00023125"/>
    </source>
</evidence>
<evidence type="ECO:0000313" key="5">
    <source>
        <dbReference type="EMBL" id="MEU8133643.1"/>
    </source>
</evidence>
<evidence type="ECO:0000313" key="6">
    <source>
        <dbReference type="Proteomes" id="UP001551482"/>
    </source>
</evidence>
<dbReference type="SUPFAM" id="SSF46689">
    <property type="entry name" value="Homeodomain-like"/>
    <property type="match status" value="1"/>
</dbReference>
<feature type="domain" description="HTH araC/xylS-type" evidence="4">
    <location>
        <begin position="174"/>
        <end position="275"/>
    </location>
</feature>
<reference evidence="5 6" key="1">
    <citation type="submission" date="2024-06" db="EMBL/GenBank/DDBJ databases">
        <title>The Natural Products Discovery Center: Release of the First 8490 Sequenced Strains for Exploring Actinobacteria Biosynthetic Diversity.</title>
        <authorList>
            <person name="Kalkreuter E."/>
            <person name="Kautsar S.A."/>
            <person name="Yang D."/>
            <person name="Bader C.D."/>
            <person name="Teijaro C.N."/>
            <person name="Fluegel L."/>
            <person name="Davis C.M."/>
            <person name="Simpson J.R."/>
            <person name="Lauterbach L."/>
            <person name="Steele A.D."/>
            <person name="Gui C."/>
            <person name="Meng S."/>
            <person name="Li G."/>
            <person name="Viehrig K."/>
            <person name="Ye F."/>
            <person name="Su P."/>
            <person name="Kiefer A.F."/>
            <person name="Nichols A."/>
            <person name="Cepeda A.J."/>
            <person name="Yan W."/>
            <person name="Fan B."/>
            <person name="Jiang Y."/>
            <person name="Adhikari A."/>
            <person name="Zheng C.-J."/>
            <person name="Schuster L."/>
            <person name="Cowan T.M."/>
            <person name="Smanski M.J."/>
            <person name="Chevrette M.G."/>
            <person name="De Carvalho L.P.S."/>
            <person name="Shen B."/>
        </authorList>
    </citation>
    <scope>NUCLEOTIDE SEQUENCE [LARGE SCALE GENOMIC DNA]</scope>
    <source>
        <strain evidence="5 6">NPDC048946</strain>
    </source>
</reference>
<dbReference type="SMART" id="SM00342">
    <property type="entry name" value="HTH_ARAC"/>
    <property type="match status" value="1"/>
</dbReference>
<dbReference type="Gene3D" id="1.10.10.60">
    <property type="entry name" value="Homeodomain-like"/>
    <property type="match status" value="1"/>
</dbReference>
<keyword evidence="3" id="KW-0804">Transcription</keyword>
<evidence type="ECO:0000259" key="4">
    <source>
        <dbReference type="PROSITE" id="PS01124"/>
    </source>
</evidence>